<dbReference type="EMBL" id="NIRK01000001">
    <property type="protein sequence ID" value="PHH98396.1"/>
    <property type="molecule type" value="Genomic_DNA"/>
</dbReference>
<dbReference type="AlphaFoldDB" id="A0A2C6B1H6"/>
<evidence type="ECO:0000259" key="1">
    <source>
        <dbReference type="Pfam" id="PF14213"/>
    </source>
</evidence>
<feature type="domain" description="DUF4325" evidence="1">
    <location>
        <begin position="27"/>
        <end position="88"/>
    </location>
</feature>
<comment type="caution">
    <text evidence="2">The sequence shown here is derived from an EMBL/GenBank/DDBJ whole genome shotgun (WGS) entry which is preliminary data.</text>
</comment>
<dbReference type="RefSeq" id="WP_032848249.1">
    <property type="nucleotide sequence ID" value="NZ_CP077158.1"/>
</dbReference>
<dbReference type="Proteomes" id="UP000223525">
    <property type="component" value="Unassembled WGS sequence"/>
</dbReference>
<accession>A0A2C6B1H6</accession>
<gene>
    <name evidence="2" type="ORF">CA836_00685</name>
</gene>
<name>A0A2C6B1H6_FUSNP</name>
<evidence type="ECO:0000313" key="2">
    <source>
        <dbReference type="EMBL" id="PHH98396.1"/>
    </source>
</evidence>
<reference evidence="2 3" key="1">
    <citation type="submission" date="2017-06" db="EMBL/GenBank/DDBJ databases">
        <title>Draft genome sequence of Fusobacterium nucleatum subsp. polymorphum KCOM 1248 (=ChDC F113).</title>
        <authorList>
            <person name="Kook J.-K."/>
            <person name="Park S.-N."/>
            <person name="Lim Y.K."/>
            <person name="Roh H."/>
        </authorList>
    </citation>
    <scope>NUCLEOTIDE SEQUENCE [LARGE SCALE GENOMIC DNA]</scope>
    <source>
        <strain evidence="3">KCOM 1248 (ChDC F113)</strain>
    </source>
</reference>
<dbReference type="InterPro" id="IPR025474">
    <property type="entry name" value="DUF4325"/>
</dbReference>
<proteinExistence type="predicted"/>
<sequence>MIYEIAKQYTKSPGIRTGKFSGEDFREKVLKNLISQLKEDEVLTINLDGGFGYSSSFLEEAFGGLVREYNYDKRELLQKLEFISNEEKGLPEDIRNYIKQANYKKSYEVL</sequence>
<protein>
    <submittedName>
        <fullName evidence="2">DUF4325 domain-containing protein</fullName>
    </submittedName>
</protein>
<evidence type="ECO:0000313" key="3">
    <source>
        <dbReference type="Proteomes" id="UP000223525"/>
    </source>
</evidence>
<dbReference type="Pfam" id="PF14213">
    <property type="entry name" value="DUF4325"/>
    <property type="match status" value="1"/>
</dbReference>
<organism evidence="2 3">
    <name type="scientific">Fusobacterium nucleatum subsp. polymorphum</name>
    <name type="common">Fusobacterium polymorphum</name>
    <dbReference type="NCBI Taxonomy" id="76857"/>
    <lineage>
        <taxon>Bacteria</taxon>
        <taxon>Fusobacteriati</taxon>
        <taxon>Fusobacteriota</taxon>
        <taxon>Fusobacteriia</taxon>
        <taxon>Fusobacteriales</taxon>
        <taxon>Fusobacteriaceae</taxon>
        <taxon>Fusobacterium</taxon>
    </lineage>
</organism>